<protein>
    <recommendedName>
        <fullName evidence="1">F-box domain-containing protein</fullName>
    </recommendedName>
</protein>
<dbReference type="InterPro" id="IPR036047">
    <property type="entry name" value="F-box-like_dom_sf"/>
</dbReference>
<dbReference type="Proteomes" id="UP000324897">
    <property type="component" value="Chromosome 4"/>
</dbReference>
<sequence>MDEAATRATKVIRLAGVPPHLAEDDITEILLRLPAKSVIRFRAVCTAWRRITTDPHFLAAHARLRPAEVLLYTYLKPRGIRLAGSSVVNIALDTLPISSDDASRRRRLIRYRQPVARGSGFLLSSCNGVLLFKDDKYSYILCNPATRQWAELPCLSHGNQTACFREYAFYFHQPSRSGAKVIRPSMGRGMSSPLAPLNYGRYKCMARLPGR</sequence>
<dbReference type="AlphaFoldDB" id="A0A5J9VPF2"/>
<accession>A0A5J9VPF2</accession>
<dbReference type="Pfam" id="PF00646">
    <property type="entry name" value="F-box"/>
    <property type="match status" value="1"/>
</dbReference>
<dbReference type="EMBL" id="RWGY01000007">
    <property type="protein sequence ID" value="TVU37355.1"/>
    <property type="molecule type" value="Genomic_DNA"/>
</dbReference>
<dbReference type="InterPro" id="IPR050796">
    <property type="entry name" value="SCF_F-box_component"/>
</dbReference>
<dbReference type="CDD" id="cd22157">
    <property type="entry name" value="F-box_AtFBW1-like"/>
    <property type="match status" value="1"/>
</dbReference>
<dbReference type="InterPro" id="IPR001810">
    <property type="entry name" value="F-box_dom"/>
</dbReference>
<dbReference type="Gramene" id="TVU37355">
    <property type="protein sequence ID" value="TVU37355"/>
    <property type="gene ID" value="EJB05_10664"/>
</dbReference>
<feature type="domain" description="F-box" evidence="1">
    <location>
        <begin position="21"/>
        <end position="61"/>
    </location>
</feature>
<organism evidence="2 3">
    <name type="scientific">Eragrostis curvula</name>
    <name type="common">weeping love grass</name>
    <dbReference type="NCBI Taxonomy" id="38414"/>
    <lineage>
        <taxon>Eukaryota</taxon>
        <taxon>Viridiplantae</taxon>
        <taxon>Streptophyta</taxon>
        <taxon>Embryophyta</taxon>
        <taxon>Tracheophyta</taxon>
        <taxon>Spermatophyta</taxon>
        <taxon>Magnoliopsida</taxon>
        <taxon>Liliopsida</taxon>
        <taxon>Poales</taxon>
        <taxon>Poaceae</taxon>
        <taxon>PACMAD clade</taxon>
        <taxon>Chloridoideae</taxon>
        <taxon>Eragrostideae</taxon>
        <taxon>Eragrostidinae</taxon>
        <taxon>Eragrostis</taxon>
    </lineage>
</organism>
<proteinExistence type="predicted"/>
<dbReference type="PANTHER" id="PTHR31672">
    <property type="entry name" value="BNACNNG10540D PROTEIN"/>
    <property type="match status" value="1"/>
</dbReference>
<feature type="non-terminal residue" evidence="2">
    <location>
        <position position="1"/>
    </location>
</feature>
<comment type="caution">
    <text evidence="2">The sequence shown here is derived from an EMBL/GenBank/DDBJ whole genome shotgun (WGS) entry which is preliminary data.</text>
</comment>
<dbReference type="Gene3D" id="1.20.1280.50">
    <property type="match status" value="1"/>
</dbReference>
<evidence type="ECO:0000313" key="2">
    <source>
        <dbReference type="EMBL" id="TVU37355.1"/>
    </source>
</evidence>
<dbReference type="SMART" id="SM00256">
    <property type="entry name" value="FBOX"/>
    <property type="match status" value="1"/>
</dbReference>
<dbReference type="OrthoDB" id="692284at2759"/>
<dbReference type="SUPFAM" id="SSF81383">
    <property type="entry name" value="F-box domain"/>
    <property type="match status" value="1"/>
</dbReference>
<keyword evidence="3" id="KW-1185">Reference proteome</keyword>
<name>A0A5J9VPF2_9POAL</name>
<evidence type="ECO:0000259" key="1">
    <source>
        <dbReference type="SMART" id="SM00256"/>
    </source>
</evidence>
<gene>
    <name evidence="2" type="ORF">EJB05_10664</name>
</gene>
<reference evidence="2 3" key="1">
    <citation type="journal article" date="2019" name="Sci. Rep.">
        <title>A high-quality genome of Eragrostis curvula grass provides insights into Poaceae evolution and supports new strategies to enhance forage quality.</title>
        <authorList>
            <person name="Carballo J."/>
            <person name="Santos B.A.C.M."/>
            <person name="Zappacosta D."/>
            <person name="Garbus I."/>
            <person name="Selva J.P."/>
            <person name="Gallo C.A."/>
            <person name="Diaz A."/>
            <person name="Albertini E."/>
            <person name="Caccamo M."/>
            <person name="Echenique V."/>
        </authorList>
    </citation>
    <scope>NUCLEOTIDE SEQUENCE [LARGE SCALE GENOMIC DNA]</scope>
    <source>
        <strain evidence="3">cv. Victoria</strain>
        <tissue evidence="2">Leaf</tissue>
    </source>
</reference>
<evidence type="ECO:0000313" key="3">
    <source>
        <dbReference type="Proteomes" id="UP000324897"/>
    </source>
</evidence>